<gene>
    <name evidence="1" type="ORF">BC643_0546</name>
</gene>
<comment type="caution">
    <text evidence="1">The sequence shown here is derived from an EMBL/GenBank/DDBJ whole genome shotgun (WGS) entry which is preliminary data.</text>
</comment>
<keyword evidence="2" id="KW-1185">Reference proteome</keyword>
<dbReference type="AlphaFoldDB" id="A0A419W439"/>
<evidence type="ECO:0000313" key="1">
    <source>
        <dbReference type="EMBL" id="RKD90210.1"/>
    </source>
</evidence>
<proteinExistence type="predicted"/>
<organism evidence="1 2">
    <name type="scientific">Mangrovibacterium diazotrophicum</name>
    <dbReference type="NCBI Taxonomy" id="1261403"/>
    <lineage>
        <taxon>Bacteria</taxon>
        <taxon>Pseudomonadati</taxon>
        <taxon>Bacteroidota</taxon>
        <taxon>Bacteroidia</taxon>
        <taxon>Marinilabiliales</taxon>
        <taxon>Prolixibacteraceae</taxon>
        <taxon>Mangrovibacterium</taxon>
    </lineage>
</organism>
<name>A0A419W439_9BACT</name>
<dbReference type="Proteomes" id="UP000283387">
    <property type="component" value="Unassembled WGS sequence"/>
</dbReference>
<reference evidence="1 2" key="1">
    <citation type="submission" date="2018-09" db="EMBL/GenBank/DDBJ databases">
        <title>Genomic Encyclopedia of Archaeal and Bacterial Type Strains, Phase II (KMG-II): from individual species to whole genera.</title>
        <authorList>
            <person name="Goeker M."/>
        </authorList>
    </citation>
    <scope>NUCLEOTIDE SEQUENCE [LARGE SCALE GENOMIC DNA]</scope>
    <source>
        <strain evidence="1 2">DSM 27148</strain>
    </source>
</reference>
<accession>A0A419W439</accession>
<protein>
    <submittedName>
        <fullName evidence="1">Uncharacterized protein</fullName>
    </submittedName>
</protein>
<sequence length="35" mass="4123">MFCISMLYNNEDQIIIHAITSDSSIANQLSRWLFF</sequence>
<dbReference type="EMBL" id="RAPN01000001">
    <property type="protein sequence ID" value="RKD90210.1"/>
    <property type="molecule type" value="Genomic_DNA"/>
</dbReference>
<evidence type="ECO:0000313" key="2">
    <source>
        <dbReference type="Proteomes" id="UP000283387"/>
    </source>
</evidence>